<evidence type="ECO:0000313" key="3">
    <source>
        <dbReference type="Proteomes" id="UP000818266"/>
    </source>
</evidence>
<dbReference type="GO" id="GO:0003677">
    <property type="term" value="F:DNA binding"/>
    <property type="evidence" value="ECO:0007669"/>
    <property type="project" value="InterPro"/>
</dbReference>
<dbReference type="Pfam" id="PF01527">
    <property type="entry name" value="HTH_Tnp_1"/>
    <property type="match status" value="1"/>
</dbReference>
<evidence type="ECO:0000256" key="1">
    <source>
        <dbReference type="SAM" id="Coils"/>
    </source>
</evidence>
<dbReference type="PANTHER" id="PTHR33215">
    <property type="entry name" value="PROTEIN DISTAL ANTENNA"/>
    <property type="match status" value="1"/>
</dbReference>
<dbReference type="Gene3D" id="1.10.10.60">
    <property type="entry name" value="Homeodomain-like"/>
    <property type="match status" value="1"/>
</dbReference>
<dbReference type="GO" id="GO:0006313">
    <property type="term" value="P:DNA transposition"/>
    <property type="evidence" value="ECO:0007669"/>
    <property type="project" value="InterPro"/>
</dbReference>
<evidence type="ECO:0000313" key="2">
    <source>
        <dbReference type="EMBL" id="NHF64040.1"/>
    </source>
</evidence>
<organism evidence="2 3">
    <name type="scientific">Microcella pacifica</name>
    <dbReference type="NCBI Taxonomy" id="2591847"/>
    <lineage>
        <taxon>Bacteria</taxon>
        <taxon>Bacillati</taxon>
        <taxon>Actinomycetota</taxon>
        <taxon>Actinomycetes</taxon>
        <taxon>Micrococcales</taxon>
        <taxon>Microbacteriaceae</taxon>
        <taxon>Microcella</taxon>
    </lineage>
</organism>
<gene>
    <name evidence="2" type="ORF">FK219_012485</name>
</gene>
<dbReference type="SUPFAM" id="SSF46689">
    <property type="entry name" value="Homeodomain-like"/>
    <property type="match status" value="1"/>
</dbReference>
<dbReference type="InterPro" id="IPR051839">
    <property type="entry name" value="RD_transcriptional_regulator"/>
</dbReference>
<name>A0A9E5MIN4_9MICO</name>
<proteinExistence type="predicted"/>
<dbReference type="InterPro" id="IPR009057">
    <property type="entry name" value="Homeodomain-like_sf"/>
</dbReference>
<dbReference type="PANTHER" id="PTHR33215:SF13">
    <property type="entry name" value="PROTEIN DISTAL ANTENNA"/>
    <property type="match status" value="1"/>
</dbReference>
<dbReference type="AlphaFoldDB" id="A0A9E5MIN4"/>
<dbReference type="InterPro" id="IPR002514">
    <property type="entry name" value="Transposase_8"/>
</dbReference>
<accession>A0A9E5MIN4</accession>
<sequence>MAKKDAYPREFKDRAVALYRSSGKSMDAIAKELGISATSLANWNRQASIDAGEKPGIATDDRAEVARLRRDNRRLELENEILKKAAAYFARENVLPKGLTD</sequence>
<keyword evidence="3" id="KW-1185">Reference proteome</keyword>
<dbReference type="GO" id="GO:0004803">
    <property type="term" value="F:transposase activity"/>
    <property type="evidence" value="ECO:0007669"/>
    <property type="project" value="InterPro"/>
</dbReference>
<protein>
    <submittedName>
        <fullName evidence="2">Transposase</fullName>
    </submittedName>
</protein>
<reference evidence="2 3" key="1">
    <citation type="submission" date="2020-03" db="EMBL/GenBank/DDBJ databases">
        <title>Chryseoglobus sp. isolated from a deep-sea seamount.</title>
        <authorList>
            <person name="Zhang D.-C."/>
        </authorList>
    </citation>
    <scope>NUCLEOTIDE SEQUENCE [LARGE SCALE GENOMIC DNA]</scope>
    <source>
        <strain evidence="2 3">KN1116</strain>
    </source>
</reference>
<dbReference type="Proteomes" id="UP000818266">
    <property type="component" value="Unassembled WGS sequence"/>
</dbReference>
<keyword evidence="1" id="KW-0175">Coiled coil</keyword>
<comment type="caution">
    <text evidence="2">The sequence shown here is derived from an EMBL/GenBank/DDBJ whole genome shotgun (WGS) entry which is preliminary data.</text>
</comment>
<dbReference type="EMBL" id="VIKT02000030">
    <property type="protein sequence ID" value="NHF64040.1"/>
    <property type="molecule type" value="Genomic_DNA"/>
</dbReference>
<feature type="coiled-coil region" evidence="1">
    <location>
        <begin position="58"/>
        <end position="85"/>
    </location>
</feature>
<dbReference type="RefSeq" id="WP_165638144.1">
    <property type="nucleotide sequence ID" value="NZ_VIKT02000030.1"/>
</dbReference>